<evidence type="ECO:0000256" key="4">
    <source>
        <dbReference type="ARBA" id="ARBA00023098"/>
    </source>
</evidence>
<dbReference type="InterPro" id="IPR000873">
    <property type="entry name" value="AMP-dep_synth/lig_dom"/>
</dbReference>
<feature type="domain" description="AMP-dependent synthetase/ligase" evidence="5">
    <location>
        <begin position="22"/>
        <end position="398"/>
    </location>
</feature>
<dbReference type="GO" id="GO:0004467">
    <property type="term" value="F:long-chain fatty acid-CoA ligase activity"/>
    <property type="evidence" value="ECO:0007669"/>
    <property type="project" value="UniProtKB-EC"/>
</dbReference>
<keyword evidence="3" id="KW-0276">Fatty acid metabolism</keyword>
<dbReference type="Pfam" id="PF00501">
    <property type="entry name" value="AMP-binding"/>
    <property type="match status" value="1"/>
</dbReference>
<dbReference type="InterPro" id="IPR020845">
    <property type="entry name" value="AMP-binding_CS"/>
</dbReference>
<accession>A0A1Y5RRP8</accession>
<keyword evidence="4" id="KW-0443">Lipid metabolism</keyword>
<dbReference type="PANTHER" id="PTHR43859:SF4">
    <property type="entry name" value="BUTANOATE--COA LIGASE AAE1-RELATED"/>
    <property type="match status" value="1"/>
</dbReference>
<evidence type="ECO:0000256" key="1">
    <source>
        <dbReference type="ARBA" id="ARBA00006432"/>
    </source>
</evidence>
<dbReference type="InterPro" id="IPR045851">
    <property type="entry name" value="AMP-bd_C_sf"/>
</dbReference>
<proteinExistence type="inferred from homology"/>
<dbReference type="Gene3D" id="3.40.50.12780">
    <property type="entry name" value="N-terminal domain of ligase-like"/>
    <property type="match status" value="1"/>
</dbReference>
<dbReference type="Pfam" id="PF13193">
    <property type="entry name" value="AMP-binding_C"/>
    <property type="match status" value="1"/>
</dbReference>
<feature type="domain" description="AMP-binding enzyme C-terminal" evidence="6">
    <location>
        <begin position="450"/>
        <end position="524"/>
    </location>
</feature>
<dbReference type="AlphaFoldDB" id="A0A1Y5RRP8"/>
<comment type="similarity">
    <text evidence="1">Belongs to the ATP-dependent AMP-binding enzyme family.</text>
</comment>
<dbReference type="EMBL" id="FWFL01000002">
    <property type="protein sequence ID" value="SLN23762.1"/>
    <property type="molecule type" value="Genomic_DNA"/>
</dbReference>
<name>A0A1Y5RRP8_9RHOB</name>
<evidence type="ECO:0000256" key="3">
    <source>
        <dbReference type="ARBA" id="ARBA00022832"/>
    </source>
</evidence>
<keyword evidence="8" id="KW-1185">Reference proteome</keyword>
<evidence type="ECO:0000256" key="2">
    <source>
        <dbReference type="ARBA" id="ARBA00022598"/>
    </source>
</evidence>
<dbReference type="RefSeq" id="WP_085891302.1">
    <property type="nucleotide sequence ID" value="NZ_FWFL01000002.1"/>
</dbReference>
<organism evidence="7 8">
    <name type="scientific">Roseovarius litorisediminis</name>
    <dbReference type="NCBI Taxonomy" id="1312363"/>
    <lineage>
        <taxon>Bacteria</taxon>
        <taxon>Pseudomonadati</taxon>
        <taxon>Pseudomonadota</taxon>
        <taxon>Alphaproteobacteria</taxon>
        <taxon>Rhodobacterales</taxon>
        <taxon>Roseobacteraceae</taxon>
        <taxon>Roseovarius</taxon>
    </lineage>
</organism>
<evidence type="ECO:0000313" key="8">
    <source>
        <dbReference type="Proteomes" id="UP000193827"/>
    </source>
</evidence>
<evidence type="ECO:0000313" key="7">
    <source>
        <dbReference type="EMBL" id="SLN23762.1"/>
    </source>
</evidence>
<dbReference type="NCBIfam" id="NF004837">
    <property type="entry name" value="PRK06187.1"/>
    <property type="match status" value="1"/>
</dbReference>
<dbReference type="InterPro" id="IPR025110">
    <property type="entry name" value="AMP-bd_C"/>
</dbReference>
<dbReference type="CDD" id="cd12119">
    <property type="entry name" value="ttLC_FACS_AlkK_like"/>
    <property type="match status" value="1"/>
</dbReference>
<keyword evidence="2 7" id="KW-0436">Ligase</keyword>
<evidence type="ECO:0000259" key="5">
    <source>
        <dbReference type="Pfam" id="PF00501"/>
    </source>
</evidence>
<dbReference type="EC" id="6.2.1.3" evidence="7"/>
<sequence>MQAMMMHRPLRIIDILTYAVEAWPDQGIISVRTEGDIHRACYPETLGRVAKLSHALESMGINLGDRVATLAWNGYRHFELYYGASAIGAVCHTINPRLSAEQLVYIINHAGDRALFIDTTFVPIVEDLRDQLPRELTFVILTDRAHMPDTVLDALCYEDLLAPHDQTFDWKEFPEDTASGLCYTSGTTGHPKGALYSHRSTVLHALMVPTGQTRSFEAGRRVMPVVPLFHVNAWGLPYTAPLRGMTMVMPGGNLDGASLFRLMDAEKVYSAWGVPTVWAGLLEEIKKQGRVPEEFDDLVVGGSAAPKVMIEDYEARGVTVSQAWGMTEMSPIGSHGMLPPSLQDAPAADRIAAKACAGRRLFGVEFKIVDDEGQRQPHDGDARGELYVRGSTIIRGYFRNDAATKAAMDAEGWFGTGDVASISPEGQLVIRDRAKDLIKSGGEWISSIDLENAAVSHPGILSCAVISIPHPKWDERPILVAVAAGDKRPSLGDLHAHMAPHFTKWQLPDDVVYVDALPLTATGKISKLSLREQFADYRLPDLREAQT</sequence>
<dbReference type="InterPro" id="IPR042099">
    <property type="entry name" value="ANL_N_sf"/>
</dbReference>
<dbReference type="Proteomes" id="UP000193827">
    <property type="component" value="Unassembled WGS sequence"/>
</dbReference>
<dbReference type="OrthoDB" id="9803968at2"/>
<dbReference type="PANTHER" id="PTHR43859">
    <property type="entry name" value="ACYL-ACTIVATING ENZYME"/>
    <property type="match status" value="1"/>
</dbReference>
<gene>
    <name evidence="7" type="ORF">PEL8287_01073</name>
</gene>
<protein>
    <submittedName>
        <fullName evidence="7">Long-chain-fatty-acid--CoA ligase</fullName>
        <ecNumber evidence="7">6.2.1.3</ecNumber>
    </submittedName>
</protein>
<evidence type="ECO:0000259" key="6">
    <source>
        <dbReference type="Pfam" id="PF13193"/>
    </source>
</evidence>
<dbReference type="PROSITE" id="PS00455">
    <property type="entry name" value="AMP_BINDING"/>
    <property type="match status" value="1"/>
</dbReference>
<dbReference type="Gene3D" id="3.30.300.30">
    <property type="match status" value="1"/>
</dbReference>
<reference evidence="7 8" key="1">
    <citation type="submission" date="2017-03" db="EMBL/GenBank/DDBJ databases">
        <authorList>
            <person name="Afonso C.L."/>
            <person name="Miller P.J."/>
            <person name="Scott M.A."/>
            <person name="Spackman E."/>
            <person name="Goraichik I."/>
            <person name="Dimitrov K.M."/>
            <person name="Suarez D.L."/>
            <person name="Swayne D.E."/>
        </authorList>
    </citation>
    <scope>NUCLEOTIDE SEQUENCE [LARGE SCALE GENOMIC DNA]</scope>
    <source>
        <strain evidence="7 8">CECT 8287</strain>
    </source>
</reference>
<dbReference type="SUPFAM" id="SSF56801">
    <property type="entry name" value="Acetyl-CoA synthetase-like"/>
    <property type="match status" value="1"/>
</dbReference>